<keyword evidence="3" id="KW-1185">Reference proteome</keyword>
<dbReference type="EMBL" id="BGPR01006226">
    <property type="protein sequence ID" value="GBN17123.1"/>
    <property type="molecule type" value="Genomic_DNA"/>
</dbReference>
<protein>
    <submittedName>
        <fullName evidence="2">Uncharacterized protein</fullName>
    </submittedName>
</protein>
<dbReference type="Proteomes" id="UP000499080">
    <property type="component" value="Unassembled WGS sequence"/>
</dbReference>
<evidence type="ECO:0000313" key="2">
    <source>
        <dbReference type="EMBL" id="GBN17123.1"/>
    </source>
</evidence>
<accession>A0A4Y2LSV3</accession>
<reference evidence="2 3" key="1">
    <citation type="journal article" date="2019" name="Sci. Rep.">
        <title>Orb-weaving spider Araneus ventricosus genome elucidates the spidroin gene catalogue.</title>
        <authorList>
            <person name="Kono N."/>
            <person name="Nakamura H."/>
            <person name="Ohtoshi R."/>
            <person name="Moran D.A.P."/>
            <person name="Shinohara A."/>
            <person name="Yoshida Y."/>
            <person name="Fujiwara M."/>
            <person name="Mori M."/>
            <person name="Tomita M."/>
            <person name="Arakawa K."/>
        </authorList>
    </citation>
    <scope>NUCLEOTIDE SEQUENCE [LARGE SCALE GENOMIC DNA]</scope>
</reference>
<gene>
    <name evidence="2" type="ORF">AVEN_48787_1</name>
</gene>
<proteinExistence type="predicted"/>
<feature type="region of interest" description="Disordered" evidence="1">
    <location>
        <begin position="67"/>
        <end position="87"/>
    </location>
</feature>
<evidence type="ECO:0000313" key="3">
    <source>
        <dbReference type="Proteomes" id="UP000499080"/>
    </source>
</evidence>
<organism evidence="2 3">
    <name type="scientific">Araneus ventricosus</name>
    <name type="common">Orbweaver spider</name>
    <name type="synonym">Epeira ventricosa</name>
    <dbReference type="NCBI Taxonomy" id="182803"/>
    <lineage>
        <taxon>Eukaryota</taxon>
        <taxon>Metazoa</taxon>
        <taxon>Ecdysozoa</taxon>
        <taxon>Arthropoda</taxon>
        <taxon>Chelicerata</taxon>
        <taxon>Arachnida</taxon>
        <taxon>Araneae</taxon>
        <taxon>Araneomorphae</taxon>
        <taxon>Entelegynae</taxon>
        <taxon>Araneoidea</taxon>
        <taxon>Araneidae</taxon>
        <taxon>Araneus</taxon>
    </lineage>
</organism>
<comment type="caution">
    <text evidence="2">The sequence shown here is derived from an EMBL/GenBank/DDBJ whole genome shotgun (WGS) entry which is preliminary data.</text>
</comment>
<name>A0A4Y2LSV3_ARAVE</name>
<evidence type="ECO:0000256" key="1">
    <source>
        <dbReference type="SAM" id="MobiDB-lite"/>
    </source>
</evidence>
<dbReference type="AlphaFoldDB" id="A0A4Y2LSV3"/>
<sequence length="87" mass="9833">MEKNIYQIYPPSILELSCPHTRDRTDSTCPVPDAITATEPVGCTWDEIAQTVCRPMPPCLMPLQQPKQLDEHGTRSHRQFASPFTHA</sequence>